<evidence type="ECO:0000313" key="3">
    <source>
        <dbReference type="Proteomes" id="UP000070376"/>
    </source>
</evidence>
<feature type="transmembrane region" description="Helical" evidence="1">
    <location>
        <begin position="104"/>
        <end position="121"/>
    </location>
</feature>
<evidence type="ECO:0000256" key="1">
    <source>
        <dbReference type="SAM" id="Phobius"/>
    </source>
</evidence>
<dbReference type="Pfam" id="PF04238">
    <property type="entry name" value="DUF420"/>
    <property type="match status" value="1"/>
</dbReference>
<feature type="transmembrane region" description="Helical" evidence="1">
    <location>
        <begin position="63"/>
        <end position="84"/>
    </location>
</feature>
<sequence>MIFHFYFTTNKNECEKNFAIVVCLPIFMLSWKHMVTEYKNDGVLENMNKGNSPSYQPKSDKNFTALIITVSLIANIIILLLFFTNIGYKGKVGFDIYILPRLNAVFNSFTFIFLVCALIAIKRKNINVHRGFVLAAFASTFLFLLSYLTFHYLSPETARYGGEGAIRAIYFFILITHSFLAAIIVPLALFALVWGWTMQVKKHKKIVRWAMPIWLYVSLTGVIVYLMMAPYY</sequence>
<dbReference type="AlphaFoldDB" id="A0A133KMU8"/>
<keyword evidence="1" id="KW-0472">Membrane</keyword>
<dbReference type="EMBL" id="LRPN01000083">
    <property type="protein sequence ID" value="KWZ81029.1"/>
    <property type="molecule type" value="Genomic_DNA"/>
</dbReference>
<gene>
    <name evidence="2" type="ORF">HMPREF3213_02182</name>
</gene>
<protein>
    <recommendedName>
        <fullName evidence="4">DUF420 domain-containing protein</fullName>
    </recommendedName>
</protein>
<feature type="transmembrane region" description="Helical" evidence="1">
    <location>
        <begin position="206"/>
        <end position="228"/>
    </location>
</feature>
<evidence type="ECO:0008006" key="4">
    <source>
        <dbReference type="Google" id="ProtNLM"/>
    </source>
</evidence>
<dbReference type="PATRIC" id="fig|1398.22.peg.2188"/>
<feature type="transmembrane region" description="Helical" evidence="1">
    <location>
        <begin position="133"/>
        <end position="153"/>
    </location>
</feature>
<dbReference type="PANTHER" id="PTHR37692:SF1">
    <property type="entry name" value="DUF420 DOMAIN-CONTAINING PROTEIN"/>
    <property type="match status" value="1"/>
</dbReference>
<comment type="caution">
    <text evidence="2">The sequence shown here is derived from an EMBL/GenBank/DDBJ whole genome shotgun (WGS) entry which is preliminary data.</text>
</comment>
<proteinExistence type="predicted"/>
<dbReference type="Proteomes" id="UP000070376">
    <property type="component" value="Unassembled WGS sequence"/>
</dbReference>
<feature type="transmembrane region" description="Helical" evidence="1">
    <location>
        <begin position="168"/>
        <end position="194"/>
    </location>
</feature>
<dbReference type="PANTHER" id="PTHR37692">
    <property type="entry name" value="HYPOTHETICAL MEMBRANE SPANNING PROTEIN"/>
    <property type="match status" value="1"/>
</dbReference>
<keyword evidence="1" id="KW-1133">Transmembrane helix</keyword>
<organism evidence="2 3">
    <name type="scientific">Heyndrickxia coagulans</name>
    <name type="common">Weizmannia coagulans</name>
    <dbReference type="NCBI Taxonomy" id="1398"/>
    <lineage>
        <taxon>Bacteria</taxon>
        <taxon>Bacillati</taxon>
        <taxon>Bacillota</taxon>
        <taxon>Bacilli</taxon>
        <taxon>Bacillales</taxon>
        <taxon>Bacillaceae</taxon>
        <taxon>Heyndrickxia</taxon>
    </lineage>
</organism>
<evidence type="ECO:0000313" key="2">
    <source>
        <dbReference type="EMBL" id="KWZ81029.1"/>
    </source>
</evidence>
<accession>A0A133KMU8</accession>
<dbReference type="InterPro" id="IPR007352">
    <property type="entry name" value="DUF420"/>
</dbReference>
<name>A0A133KMU8_HEYCO</name>
<reference evidence="3" key="1">
    <citation type="submission" date="2016-01" db="EMBL/GenBank/DDBJ databases">
        <authorList>
            <person name="Mitreva M."/>
            <person name="Pepin K.H."/>
            <person name="Mihindukulasuriya K.A."/>
            <person name="Fulton R."/>
            <person name="Fronick C."/>
            <person name="O'Laughlin M."/>
            <person name="Miner T."/>
            <person name="Herter B."/>
            <person name="Rosa B.A."/>
            <person name="Cordes M."/>
            <person name="Tomlinson C."/>
            <person name="Wollam A."/>
            <person name="Palsikar V.B."/>
            <person name="Mardis E.R."/>
            <person name="Wilson R.K."/>
        </authorList>
    </citation>
    <scope>NUCLEOTIDE SEQUENCE [LARGE SCALE GENOMIC DNA]</scope>
    <source>
        <strain evidence="3">GED7749B</strain>
    </source>
</reference>
<keyword evidence="1" id="KW-0812">Transmembrane</keyword>